<dbReference type="InterPro" id="IPR039424">
    <property type="entry name" value="SBP_5"/>
</dbReference>
<gene>
    <name evidence="3" type="ORF">Aau02nite_05780</name>
</gene>
<dbReference type="Gene3D" id="3.40.190.10">
    <property type="entry name" value="Periplasmic binding protein-like II"/>
    <property type="match status" value="1"/>
</dbReference>
<dbReference type="Pfam" id="PF00496">
    <property type="entry name" value="SBP_bac_5"/>
    <property type="match status" value="1"/>
</dbReference>
<comment type="caution">
    <text evidence="3">The sequence shown here is derived from an EMBL/GenBank/DDBJ whole genome shotgun (WGS) entry which is preliminary data.</text>
</comment>
<evidence type="ECO:0000313" key="4">
    <source>
        <dbReference type="Proteomes" id="UP000681340"/>
    </source>
</evidence>
<organism evidence="3 4">
    <name type="scientific">Actinoplanes auranticolor</name>
    <dbReference type="NCBI Taxonomy" id="47988"/>
    <lineage>
        <taxon>Bacteria</taxon>
        <taxon>Bacillati</taxon>
        <taxon>Actinomycetota</taxon>
        <taxon>Actinomycetes</taxon>
        <taxon>Micromonosporales</taxon>
        <taxon>Micromonosporaceae</taxon>
        <taxon>Actinoplanes</taxon>
    </lineage>
</organism>
<feature type="chain" id="PRO_5039541075" evidence="1">
    <location>
        <begin position="23"/>
        <end position="536"/>
    </location>
</feature>
<dbReference type="SUPFAM" id="SSF53850">
    <property type="entry name" value="Periplasmic binding protein-like II"/>
    <property type="match status" value="1"/>
</dbReference>
<feature type="domain" description="Solute-binding protein family 5" evidence="2">
    <location>
        <begin position="77"/>
        <end position="457"/>
    </location>
</feature>
<dbReference type="GO" id="GO:1904680">
    <property type="term" value="F:peptide transmembrane transporter activity"/>
    <property type="evidence" value="ECO:0007669"/>
    <property type="project" value="TreeGrafter"/>
</dbReference>
<dbReference type="GO" id="GO:0043190">
    <property type="term" value="C:ATP-binding cassette (ABC) transporter complex"/>
    <property type="evidence" value="ECO:0007669"/>
    <property type="project" value="InterPro"/>
</dbReference>
<dbReference type="PIRSF" id="PIRSF002741">
    <property type="entry name" value="MppA"/>
    <property type="match status" value="1"/>
</dbReference>
<keyword evidence="4" id="KW-1185">Reference proteome</keyword>
<dbReference type="InterPro" id="IPR000914">
    <property type="entry name" value="SBP_5_dom"/>
</dbReference>
<dbReference type="EMBL" id="BOQL01000005">
    <property type="protein sequence ID" value="GIM63704.1"/>
    <property type="molecule type" value="Genomic_DNA"/>
</dbReference>
<dbReference type="PANTHER" id="PTHR30290">
    <property type="entry name" value="PERIPLASMIC BINDING COMPONENT OF ABC TRANSPORTER"/>
    <property type="match status" value="1"/>
</dbReference>
<dbReference type="PROSITE" id="PS51257">
    <property type="entry name" value="PROKAR_LIPOPROTEIN"/>
    <property type="match status" value="1"/>
</dbReference>
<reference evidence="3" key="1">
    <citation type="submission" date="2021-03" db="EMBL/GenBank/DDBJ databases">
        <title>Whole genome shotgun sequence of Actinoplanes auranticolor NBRC 12245.</title>
        <authorList>
            <person name="Komaki H."/>
            <person name="Tamura T."/>
        </authorList>
    </citation>
    <scope>NUCLEOTIDE SEQUENCE</scope>
    <source>
        <strain evidence="3">NBRC 12245</strain>
    </source>
</reference>
<sequence length="536" mass="57160">MVRKAPRLVAAAALALVLSAYGCTDQGPDEDVPARTVVIGIAEPRHLIPSDTVDVSGKQVLAALFQPLVTVDGRGALVPAAAQSVKADRTARVWTVQLKPGLTFSNGEQVTADSYLDAWNYGAYGPNHQSATSYYDRIEGYADLQARDPEGLPEAKTLRGLKKVGDTAFTVTLSAPFAGFGTLLNDAAFYPLPKAAFSAPGVIAGDFENAVVGNGPFRLKGRWERGSRILMEKTPGFAGTAAKVDGLLWRMYEDVGDAYADLVDGDIDIQARIPVELVGKAATDLGPRLRKSPNSTYTFLGLPASQPGFAEPEVRRALSLAINRQELIDRAFRGTETAATAFMSPVVPGYRAGSCADYCRYDPARAREMYRAAGGPAEITISSSRDSGPPSWIDDLCRQLTASLGVKCTGAVAGDLAEVLAKVEKRQAVGLVRLSWTMDYPLPESYLSPLYATNGSANLSGYSNPAFDNLVAAGAKAPTLSRAVKQWQEAEDLLAQDMPVIPLRFGQNVFGHSERVGNVSIDSAQRIDVLGVELTG</sequence>
<dbReference type="CDD" id="cd00995">
    <property type="entry name" value="PBP2_NikA_DppA_OppA_like"/>
    <property type="match status" value="1"/>
</dbReference>
<evidence type="ECO:0000259" key="2">
    <source>
        <dbReference type="Pfam" id="PF00496"/>
    </source>
</evidence>
<evidence type="ECO:0000313" key="3">
    <source>
        <dbReference type="EMBL" id="GIM63704.1"/>
    </source>
</evidence>
<dbReference type="GO" id="GO:0015833">
    <property type="term" value="P:peptide transport"/>
    <property type="evidence" value="ECO:0007669"/>
    <property type="project" value="TreeGrafter"/>
</dbReference>
<dbReference type="Gene3D" id="3.10.105.10">
    <property type="entry name" value="Dipeptide-binding Protein, Domain 3"/>
    <property type="match status" value="1"/>
</dbReference>
<proteinExistence type="predicted"/>
<name>A0A919VPA7_9ACTN</name>
<dbReference type="GO" id="GO:0042597">
    <property type="term" value="C:periplasmic space"/>
    <property type="evidence" value="ECO:0007669"/>
    <property type="project" value="UniProtKB-ARBA"/>
</dbReference>
<feature type="signal peptide" evidence="1">
    <location>
        <begin position="1"/>
        <end position="22"/>
    </location>
</feature>
<dbReference type="PANTHER" id="PTHR30290:SF83">
    <property type="entry name" value="ABC TRANSPORTER SUBSTRATE-BINDING PROTEIN"/>
    <property type="match status" value="1"/>
</dbReference>
<evidence type="ECO:0000256" key="1">
    <source>
        <dbReference type="SAM" id="SignalP"/>
    </source>
</evidence>
<protein>
    <submittedName>
        <fullName evidence="3">Peptide ABC transporter DppA</fullName>
    </submittedName>
</protein>
<dbReference type="AlphaFoldDB" id="A0A919VPA7"/>
<dbReference type="Gene3D" id="3.90.76.10">
    <property type="entry name" value="Dipeptide-binding Protein, Domain 1"/>
    <property type="match status" value="1"/>
</dbReference>
<accession>A0A919VPA7</accession>
<dbReference type="InterPro" id="IPR030678">
    <property type="entry name" value="Peptide/Ni-bd"/>
</dbReference>
<dbReference type="RefSeq" id="WP_212986719.1">
    <property type="nucleotide sequence ID" value="NZ_BAABEA010000003.1"/>
</dbReference>
<keyword evidence="1" id="KW-0732">Signal</keyword>
<dbReference type="Proteomes" id="UP000681340">
    <property type="component" value="Unassembled WGS sequence"/>
</dbReference>